<name>A0ABP8V960_9GAMM</name>
<sequence length="135" mass="15150">MLFSMLRKGIVFFLLLLSINSYSDQQSNVTVKLPFGAAFISYVNYASDNASVDDWKTLTVGRSATQALNVGDLVLVATLMEPGLYRCDYFKVLGEDDVTIRYTGVAWDPTYAIDNEEMLKLFYRTSDVRSCDIAT</sequence>
<organism evidence="2 3">
    <name type="scientific">Kistimonas scapharcae</name>
    <dbReference type="NCBI Taxonomy" id="1036133"/>
    <lineage>
        <taxon>Bacteria</taxon>
        <taxon>Pseudomonadati</taxon>
        <taxon>Pseudomonadota</taxon>
        <taxon>Gammaproteobacteria</taxon>
        <taxon>Oceanospirillales</taxon>
        <taxon>Endozoicomonadaceae</taxon>
        <taxon>Kistimonas</taxon>
    </lineage>
</organism>
<keyword evidence="3" id="KW-1185">Reference proteome</keyword>
<gene>
    <name evidence="2" type="ORF">GCM10023116_42580</name>
</gene>
<dbReference type="EMBL" id="BAABFL010000467">
    <property type="protein sequence ID" value="GAA4651974.1"/>
    <property type="molecule type" value="Genomic_DNA"/>
</dbReference>
<evidence type="ECO:0000313" key="2">
    <source>
        <dbReference type="EMBL" id="GAA4651974.1"/>
    </source>
</evidence>
<accession>A0ABP8V960</accession>
<protein>
    <submittedName>
        <fullName evidence="2">Uncharacterized protein</fullName>
    </submittedName>
</protein>
<evidence type="ECO:0000256" key="1">
    <source>
        <dbReference type="SAM" id="SignalP"/>
    </source>
</evidence>
<evidence type="ECO:0000313" key="3">
    <source>
        <dbReference type="Proteomes" id="UP001500604"/>
    </source>
</evidence>
<dbReference type="Proteomes" id="UP001500604">
    <property type="component" value="Unassembled WGS sequence"/>
</dbReference>
<proteinExistence type="predicted"/>
<comment type="caution">
    <text evidence="2">The sequence shown here is derived from an EMBL/GenBank/DDBJ whole genome shotgun (WGS) entry which is preliminary data.</text>
</comment>
<reference evidence="3" key="1">
    <citation type="journal article" date="2019" name="Int. J. Syst. Evol. Microbiol.">
        <title>The Global Catalogue of Microorganisms (GCM) 10K type strain sequencing project: providing services to taxonomists for standard genome sequencing and annotation.</title>
        <authorList>
            <consortium name="The Broad Institute Genomics Platform"/>
            <consortium name="The Broad Institute Genome Sequencing Center for Infectious Disease"/>
            <person name="Wu L."/>
            <person name="Ma J."/>
        </authorList>
    </citation>
    <scope>NUCLEOTIDE SEQUENCE [LARGE SCALE GENOMIC DNA]</scope>
    <source>
        <strain evidence="3">JCM 17805</strain>
    </source>
</reference>
<feature type="chain" id="PRO_5045475007" evidence="1">
    <location>
        <begin position="24"/>
        <end position="135"/>
    </location>
</feature>
<keyword evidence="1" id="KW-0732">Signal</keyword>
<feature type="signal peptide" evidence="1">
    <location>
        <begin position="1"/>
        <end position="23"/>
    </location>
</feature>
<dbReference type="RefSeq" id="WP_345198457.1">
    <property type="nucleotide sequence ID" value="NZ_BAABFL010000467.1"/>
</dbReference>